<dbReference type="PANTHER" id="PTHR30203">
    <property type="entry name" value="OUTER MEMBRANE CATION EFFLUX PROTEIN"/>
    <property type="match status" value="1"/>
</dbReference>
<organism evidence="4 5">
    <name type="scientific">Luteibacter flocculans</name>
    <dbReference type="NCBI Taxonomy" id="2780091"/>
    <lineage>
        <taxon>Bacteria</taxon>
        <taxon>Pseudomonadati</taxon>
        <taxon>Pseudomonadota</taxon>
        <taxon>Gammaproteobacteria</taxon>
        <taxon>Lysobacterales</taxon>
        <taxon>Rhodanobacteraceae</taxon>
        <taxon>Luteibacter</taxon>
    </lineage>
</organism>
<dbReference type="PANTHER" id="PTHR30203:SF25">
    <property type="entry name" value="OUTER MEMBRANE PROTEIN-RELATED"/>
    <property type="match status" value="1"/>
</dbReference>
<evidence type="ECO:0000256" key="2">
    <source>
        <dbReference type="RuleBase" id="RU362097"/>
    </source>
</evidence>
<feature type="chain" id="PRO_5044990071" evidence="2">
    <location>
        <begin position="24"/>
        <end position="500"/>
    </location>
</feature>
<evidence type="ECO:0000313" key="4">
    <source>
        <dbReference type="EMBL" id="URL56859.1"/>
    </source>
</evidence>
<keyword evidence="2" id="KW-0564">Palmitate</keyword>
<name>A0ABY4T1Q7_9GAMM</name>
<comment type="subcellular location">
    <subcellularLocation>
        <location evidence="2">Cell outer membrane</location>
        <topology evidence="2">Lipid-anchor</topology>
    </subcellularLocation>
</comment>
<protein>
    <submittedName>
        <fullName evidence="4">Efflux transporter outer membrane subunit</fullName>
    </submittedName>
</protein>
<keyword evidence="2" id="KW-0732">Signal</keyword>
<keyword evidence="2" id="KW-1134">Transmembrane beta strand</keyword>
<keyword evidence="2" id="KW-0449">Lipoprotein</keyword>
<dbReference type="NCBIfam" id="TIGR01845">
    <property type="entry name" value="outer_NodT"/>
    <property type="match status" value="1"/>
</dbReference>
<sequence>MRTPTPRFLPLLVLAMGTLGGCAVGPDFVRPTPTTKPPADWTTLRAGDPSLRDAAWSGEHAEPSSDWWKAFGDPVLDALEARAAAANPDLQTAALRFAQSRAQRHAVAAQHGPQVNLGASAQRQRPSENGATTRTIDVLAPASSRDAVLALLSQPFNVYEAGFDASWELDFWGRVRRSVEAADAQVDVSGALFDGVRLDVAAEVARRYMELRGVQRQVALTRADIDAATERFALLKARADGGMASDLDATRQQALLADLESRLPALLDQEASAIDGLSLLLGQPPGGLQTMLAPPHDEAPTPAWPDLALGVPSELARRRPDIRQAEARLHAATANTGVAVADLYPRITLGGSFAFESLRSGELGDWGSRQWTVGPRLDLPVFDMGRRRSVVTLRRLEQQEAAVAYQNTVLQAWTDVDTALNGYAAERQRHARLVERERLSRDAYDMAVSRHRAGDVSYIDELDAQRTLLDAQRELAQSTAAVSVRYVAVCKAIGGGDTPN</sequence>
<dbReference type="SUPFAM" id="SSF56954">
    <property type="entry name" value="Outer membrane efflux proteins (OEP)"/>
    <property type="match status" value="1"/>
</dbReference>
<feature type="region of interest" description="Disordered" evidence="3">
    <location>
        <begin position="108"/>
        <end position="135"/>
    </location>
</feature>
<evidence type="ECO:0000256" key="1">
    <source>
        <dbReference type="ARBA" id="ARBA00007613"/>
    </source>
</evidence>
<dbReference type="PROSITE" id="PS51257">
    <property type="entry name" value="PROKAR_LIPOPROTEIN"/>
    <property type="match status" value="1"/>
</dbReference>
<dbReference type="Gene3D" id="1.20.1600.10">
    <property type="entry name" value="Outer membrane efflux proteins (OEP)"/>
    <property type="match status" value="1"/>
</dbReference>
<dbReference type="Proteomes" id="UP001056681">
    <property type="component" value="Chromosome"/>
</dbReference>
<gene>
    <name evidence="4" type="ORF">IM816_09235</name>
</gene>
<proteinExistence type="inferred from homology"/>
<dbReference type="RefSeq" id="WP_250337829.1">
    <property type="nucleotide sequence ID" value="NZ_CP063231.1"/>
</dbReference>
<evidence type="ECO:0000313" key="5">
    <source>
        <dbReference type="Proteomes" id="UP001056681"/>
    </source>
</evidence>
<feature type="signal peptide" evidence="2">
    <location>
        <begin position="1"/>
        <end position="23"/>
    </location>
</feature>
<dbReference type="InterPro" id="IPR010131">
    <property type="entry name" value="MdtP/NodT-like"/>
</dbReference>
<reference evidence="4" key="1">
    <citation type="submission" date="2020-10" db="EMBL/GenBank/DDBJ databases">
        <title>Whole-genome sequence of Luteibacter sp. EIF3.</title>
        <authorList>
            <person name="Friedrich I."/>
            <person name="Hertel R."/>
            <person name="Daniel R."/>
        </authorList>
    </citation>
    <scope>NUCLEOTIDE SEQUENCE</scope>
    <source>
        <strain evidence="4">EIF3</strain>
    </source>
</reference>
<feature type="compositionally biased region" description="Polar residues" evidence="3">
    <location>
        <begin position="117"/>
        <end position="135"/>
    </location>
</feature>
<accession>A0ABY4T1Q7</accession>
<dbReference type="EMBL" id="CP063231">
    <property type="protein sequence ID" value="URL56859.1"/>
    <property type="molecule type" value="Genomic_DNA"/>
</dbReference>
<keyword evidence="2" id="KW-0472">Membrane</keyword>
<comment type="similarity">
    <text evidence="1 2">Belongs to the outer membrane factor (OMF) (TC 1.B.17) family.</text>
</comment>
<dbReference type="Gene3D" id="2.20.200.10">
    <property type="entry name" value="Outer membrane efflux proteins (OEP)"/>
    <property type="match status" value="1"/>
</dbReference>
<keyword evidence="5" id="KW-1185">Reference proteome</keyword>
<keyword evidence="2" id="KW-0812">Transmembrane</keyword>
<dbReference type="Pfam" id="PF02321">
    <property type="entry name" value="OEP"/>
    <property type="match status" value="2"/>
</dbReference>
<evidence type="ECO:0000256" key="3">
    <source>
        <dbReference type="SAM" id="MobiDB-lite"/>
    </source>
</evidence>
<dbReference type="InterPro" id="IPR003423">
    <property type="entry name" value="OMP_efflux"/>
</dbReference>